<feature type="transmembrane region" description="Helical" evidence="3">
    <location>
        <begin position="230"/>
        <end position="254"/>
    </location>
</feature>
<dbReference type="EMBL" id="JAFGDB010000007">
    <property type="protein sequence ID" value="MBN2066921.1"/>
    <property type="molecule type" value="Genomic_DNA"/>
</dbReference>
<proteinExistence type="predicted"/>
<dbReference type="InterPro" id="IPR038731">
    <property type="entry name" value="RgtA/B/C-like"/>
</dbReference>
<keyword evidence="2" id="KW-0802">TPR repeat</keyword>
<feature type="transmembrane region" description="Helical" evidence="3">
    <location>
        <begin position="83"/>
        <end position="116"/>
    </location>
</feature>
<dbReference type="Pfam" id="PF13231">
    <property type="entry name" value="PMT_2"/>
    <property type="match status" value="1"/>
</dbReference>
<evidence type="ECO:0000313" key="5">
    <source>
        <dbReference type="EMBL" id="MBN2066921.1"/>
    </source>
</evidence>
<feature type="transmembrane region" description="Helical" evidence="3">
    <location>
        <begin position="292"/>
        <end position="309"/>
    </location>
</feature>
<dbReference type="PANTHER" id="PTHR44227:SF3">
    <property type="entry name" value="PROTEIN O-MANNOSYL-TRANSFERASE TMTC4"/>
    <property type="match status" value="1"/>
</dbReference>
<feature type="transmembrane region" description="Helical" evidence="3">
    <location>
        <begin position="261"/>
        <end position="280"/>
    </location>
</feature>
<feature type="transmembrane region" description="Helical" evidence="3">
    <location>
        <begin position="128"/>
        <end position="147"/>
    </location>
</feature>
<dbReference type="PANTHER" id="PTHR44227">
    <property type="match status" value="1"/>
</dbReference>
<gene>
    <name evidence="5" type="ORF">JW744_00455</name>
</gene>
<dbReference type="Proteomes" id="UP000809243">
    <property type="component" value="Unassembled WGS sequence"/>
</dbReference>
<accession>A0A938YSZ2</accession>
<keyword evidence="1" id="KW-0677">Repeat</keyword>
<keyword evidence="3" id="KW-0812">Transmembrane</keyword>
<comment type="caution">
    <text evidence="5">The sequence shown here is derived from an EMBL/GenBank/DDBJ whole genome shotgun (WGS) entry which is preliminary data.</text>
</comment>
<keyword evidence="3" id="KW-1133">Transmembrane helix</keyword>
<evidence type="ECO:0000256" key="3">
    <source>
        <dbReference type="SAM" id="Phobius"/>
    </source>
</evidence>
<name>A0A938YSZ2_9ARCH</name>
<dbReference type="InterPro" id="IPR052346">
    <property type="entry name" value="O-mannosyl-transferase_TMTC"/>
</dbReference>
<evidence type="ECO:0000313" key="6">
    <source>
        <dbReference type="Proteomes" id="UP000809243"/>
    </source>
</evidence>
<protein>
    <submittedName>
        <fullName evidence="5">Glycosyltransferase family 39 protein</fullName>
    </submittedName>
</protein>
<feature type="non-terminal residue" evidence="5">
    <location>
        <position position="347"/>
    </location>
</feature>
<feature type="transmembrane region" description="Helical" evidence="3">
    <location>
        <begin position="153"/>
        <end position="170"/>
    </location>
</feature>
<evidence type="ECO:0000256" key="1">
    <source>
        <dbReference type="ARBA" id="ARBA00022737"/>
    </source>
</evidence>
<organism evidence="5 6">
    <name type="scientific">Candidatus Iainarchaeum sp</name>
    <dbReference type="NCBI Taxonomy" id="3101447"/>
    <lineage>
        <taxon>Archaea</taxon>
        <taxon>Candidatus Iainarchaeota</taxon>
        <taxon>Candidatus Iainarchaeia</taxon>
        <taxon>Candidatus Iainarchaeales</taxon>
        <taxon>Candidatus Iainarchaeaceae</taxon>
        <taxon>Candidatus Iainarchaeum</taxon>
    </lineage>
</organism>
<feature type="transmembrane region" description="Helical" evidence="3">
    <location>
        <begin position="177"/>
        <end position="210"/>
    </location>
</feature>
<keyword evidence="3" id="KW-0472">Membrane</keyword>
<sequence length="347" mass="39404">MLFPMLPELDSRKMALLLAFAIALVALFAYGDFFGIELMEFDAIPKLVSHSQASADEFFSILTGPEQNYLPISSNYRPFGSLILWLMFMFTGLNFTAFHALNFALHAINSVLVFFLAKRLIKGNMFPFLAALVFALHPIHLNTVLFVSRMHELLACFALLSSLLLLMKFLEKRKQHYFLASILFCAIGIFSKEAGSLIPFVLFACCLIFLKEKNIRSLTLKSLRICFPFFALVAAYFALMLFSLGSLAGYAYSLDYTKSQVVFSFLQFLFCPINFLSASIPSQFNAFLSNPLANTLFLLFFIGLSIFSLKFFSGKEQDRQVLFLLCWFLTFIFAFTALNALAVWYSY</sequence>
<evidence type="ECO:0000256" key="2">
    <source>
        <dbReference type="ARBA" id="ARBA00022803"/>
    </source>
</evidence>
<feature type="domain" description="Glycosyltransferase RgtA/B/C/D-like" evidence="4">
    <location>
        <begin position="78"/>
        <end position="228"/>
    </location>
</feature>
<evidence type="ECO:0000259" key="4">
    <source>
        <dbReference type="Pfam" id="PF13231"/>
    </source>
</evidence>
<reference evidence="5" key="1">
    <citation type="submission" date="2021-01" db="EMBL/GenBank/DDBJ databases">
        <title>Active Sulfur Cycling in an Early Earth Analoge.</title>
        <authorList>
            <person name="Hahn C.R."/>
            <person name="Youssef N.H."/>
            <person name="Elshahed M."/>
        </authorList>
    </citation>
    <scope>NUCLEOTIDE SEQUENCE</scope>
    <source>
        <strain evidence="5">Zod_Metabat.1151</strain>
    </source>
</reference>
<dbReference type="AlphaFoldDB" id="A0A938YSZ2"/>
<feature type="transmembrane region" description="Helical" evidence="3">
    <location>
        <begin position="321"/>
        <end position="345"/>
    </location>
</feature>